<gene>
    <name evidence="2" type="ORF">KCQ71_13965</name>
</gene>
<reference evidence="2 3" key="1">
    <citation type="submission" date="2021-04" db="EMBL/GenBank/DDBJ databases">
        <title>Ruania sp. nov., isolated from sandy soil of mangrove forest.</title>
        <authorList>
            <person name="Ge X."/>
            <person name="Huang R."/>
            <person name="Liu W."/>
        </authorList>
    </citation>
    <scope>NUCLEOTIDE SEQUENCE [LARGE SCALE GENOMIC DNA]</scope>
    <source>
        <strain evidence="2 3">N2-46</strain>
    </source>
</reference>
<feature type="region of interest" description="Disordered" evidence="1">
    <location>
        <begin position="349"/>
        <end position="385"/>
    </location>
</feature>
<name>A0ABS7SAA8_9MICO</name>
<evidence type="ECO:0000256" key="1">
    <source>
        <dbReference type="SAM" id="MobiDB-lite"/>
    </source>
</evidence>
<evidence type="ECO:0000313" key="2">
    <source>
        <dbReference type="EMBL" id="MBZ2197267.1"/>
    </source>
</evidence>
<comment type="caution">
    <text evidence="2">The sequence shown here is derived from an EMBL/GenBank/DDBJ whole genome shotgun (WGS) entry which is preliminary data.</text>
</comment>
<accession>A0ABS7SAA8</accession>
<dbReference type="InterPro" id="IPR006944">
    <property type="entry name" value="Phage/GTA_portal"/>
</dbReference>
<sequence length="385" mass="42090">MSLLFGERRAMTSWMDEGTVTASGRRISPDTAKYLAPVFASWRHIYDYISTLPVVAYRMNEDGTRARMNSMPPLLAAPEKGTGPALTGYGIGQWFGQAALSLAAYGNAVGIVRDTDKYATMKPTDVRWLRRSDWGFDENERVWRVHGKVTPSELIVHIPWIPMPGYVLGLSPIDHFATMVAAGLSAQEYADVKRGGGIPPAILKNTKRTLDPKPAEAVRDRAVTAFASGKPFVSGNDWDLSIVSIPPAQAQFIQTLKMTATGIASIYGLDPREVGGEAGESLTYSTDESRALNRANNMRPYIERLEQAVGRLLPNAQSVNLDTDATIRTDINTRTSVMVQEINAGVASRNEWRARTDRPPIPGGDVFNVPRQSDPAATEREGAPS</sequence>
<dbReference type="EMBL" id="JAGSHT010000013">
    <property type="protein sequence ID" value="MBZ2197267.1"/>
    <property type="molecule type" value="Genomic_DNA"/>
</dbReference>
<evidence type="ECO:0000313" key="3">
    <source>
        <dbReference type="Proteomes" id="UP000826651"/>
    </source>
</evidence>
<keyword evidence="3" id="KW-1185">Reference proteome</keyword>
<dbReference type="Pfam" id="PF04860">
    <property type="entry name" value="Phage_portal"/>
    <property type="match status" value="1"/>
</dbReference>
<proteinExistence type="predicted"/>
<protein>
    <submittedName>
        <fullName evidence="2">Phage portal protein</fullName>
    </submittedName>
</protein>
<organism evidence="2 3">
    <name type="scientific">Occultella gossypii</name>
    <dbReference type="NCBI Taxonomy" id="2800820"/>
    <lineage>
        <taxon>Bacteria</taxon>
        <taxon>Bacillati</taxon>
        <taxon>Actinomycetota</taxon>
        <taxon>Actinomycetes</taxon>
        <taxon>Micrococcales</taxon>
        <taxon>Ruaniaceae</taxon>
        <taxon>Occultella</taxon>
    </lineage>
</organism>
<dbReference type="Proteomes" id="UP000826651">
    <property type="component" value="Unassembled WGS sequence"/>
</dbReference>
<dbReference type="RefSeq" id="WP_223406903.1">
    <property type="nucleotide sequence ID" value="NZ_JAGSHT010000013.1"/>
</dbReference>